<evidence type="ECO:0000256" key="8">
    <source>
        <dbReference type="ARBA" id="ARBA00022989"/>
    </source>
</evidence>
<evidence type="ECO:0000256" key="9">
    <source>
        <dbReference type="ARBA" id="ARBA00023065"/>
    </source>
</evidence>
<feature type="transmembrane region" description="Helical" evidence="13">
    <location>
        <begin position="7"/>
        <end position="25"/>
    </location>
</feature>
<dbReference type="Proteomes" id="UP000177273">
    <property type="component" value="Unassembled WGS sequence"/>
</dbReference>
<comment type="caution">
    <text evidence="14">The sequence shown here is derived from an EMBL/GenBank/DDBJ whole genome shotgun (WGS) entry which is preliminary data.</text>
</comment>
<keyword evidence="10 13" id="KW-0472">Membrane</keyword>
<evidence type="ECO:0000256" key="5">
    <source>
        <dbReference type="ARBA" id="ARBA00022692"/>
    </source>
</evidence>
<evidence type="ECO:0000256" key="3">
    <source>
        <dbReference type="ARBA" id="ARBA00022448"/>
    </source>
</evidence>
<evidence type="ECO:0000256" key="2">
    <source>
        <dbReference type="ARBA" id="ARBA00006920"/>
    </source>
</evidence>
<gene>
    <name evidence="14" type="ORF">BG262_04290</name>
</gene>
<comment type="subcellular location">
    <subcellularLocation>
        <location evidence="1">Membrane</location>
        <topology evidence="1">Multi-pass membrane protein</topology>
    </subcellularLocation>
</comment>
<evidence type="ECO:0000256" key="7">
    <source>
        <dbReference type="ARBA" id="ARBA00022958"/>
    </source>
</evidence>
<evidence type="ECO:0000256" key="4">
    <source>
        <dbReference type="ARBA" id="ARBA00022538"/>
    </source>
</evidence>
<name>A0A9Q5JG39_9LACT</name>
<feature type="transmembrane region" description="Helical" evidence="13">
    <location>
        <begin position="102"/>
        <end position="123"/>
    </location>
</feature>
<keyword evidence="11" id="KW-0407">Ion channel</keyword>
<feature type="transmembrane region" description="Helical" evidence="13">
    <location>
        <begin position="45"/>
        <end position="64"/>
    </location>
</feature>
<evidence type="ECO:0000256" key="10">
    <source>
        <dbReference type="ARBA" id="ARBA00023136"/>
    </source>
</evidence>
<comment type="similarity">
    <text evidence="2">Belongs to the TMEM175 family.</text>
</comment>
<dbReference type="OrthoDB" id="7626281at2"/>
<organism evidence="14 15">
    <name type="scientific">Floricoccus penangensis</name>
    <dbReference type="NCBI Taxonomy" id="1859475"/>
    <lineage>
        <taxon>Bacteria</taxon>
        <taxon>Bacillati</taxon>
        <taxon>Bacillota</taxon>
        <taxon>Bacilli</taxon>
        <taxon>Lactobacillales</taxon>
        <taxon>Streptococcaceae</taxon>
        <taxon>Floricoccus</taxon>
    </lineage>
</organism>
<accession>A0A9Q5JG39</accession>
<sequence>MTKGRLEAIVDAVLAIIMTILVLEIHLPENNHSVEALIEISPKFLAYIVSFVFIAVAWINHHFIFTKVEKINSATLGFNFFFLFCASLLPATTAWLGSDMHATVPAVLYASNITLFNISVGLVRQNITSLNHFIDPRSKLELISFIINVISLVMTFIWPPAVYVGLLMNLILWTVVNANMNNK</sequence>
<keyword evidence="6" id="KW-0631">Potassium channel</keyword>
<feature type="transmembrane region" description="Helical" evidence="13">
    <location>
        <begin position="76"/>
        <end position="96"/>
    </location>
</feature>
<dbReference type="InterPro" id="IPR010617">
    <property type="entry name" value="TMEM175-like"/>
</dbReference>
<keyword evidence="3" id="KW-0813">Transport</keyword>
<evidence type="ECO:0008006" key="16">
    <source>
        <dbReference type="Google" id="ProtNLM"/>
    </source>
</evidence>
<dbReference type="EMBL" id="MKIQ01000028">
    <property type="protein sequence ID" value="OFI46242.1"/>
    <property type="molecule type" value="Genomic_DNA"/>
</dbReference>
<comment type="catalytic activity">
    <reaction evidence="12">
        <text>K(+)(in) = K(+)(out)</text>
        <dbReference type="Rhea" id="RHEA:29463"/>
        <dbReference type="ChEBI" id="CHEBI:29103"/>
    </reaction>
</comment>
<dbReference type="Pfam" id="PF06736">
    <property type="entry name" value="TMEM175"/>
    <property type="match status" value="1"/>
</dbReference>
<dbReference type="GO" id="GO:0005267">
    <property type="term" value="F:potassium channel activity"/>
    <property type="evidence" value="ECO:0007669"/>
    <property type="project" value="UniProtKB-KW"/>
</dbReference>
<keyword evidence="9" id="KW-0406">Ion transport</keyword>
<protein>
    <recommendedName>
        <fullName evidence="16">DUF1211 domain-containing membrane protein</fullName>
    </recommendedName>
</protein>
<evidence type="ECO:0000256" key="11">
    <source>
        <dbReference type="ARBA" id="ARBA00023303"/>
    </source>
</evidence>
<evidence type="ECO:0000313" key="15">
    <source>
        <dbReference type="Proteomes" id="UP000177273"/>
    </source>
</evidence>
<evidence type="ECO:0000256" key="1">
    <source>
        <dbReference type="ARBA" id="ARBA00004141"/>
    </source>
</evidence>
<dbReference type="AlphaFoldDB" id="A0A9Q5JG39"/>
<keyword evidence="7" id="KW-0630">Potassium</keyword>
<evidence type="ECO:0000256" key="13">
    <source>
        <dbReference type="SAM" id="Phobius"/>
    </source>
</evidence>
<reference evidence="15" key="1">
    <citation type="submission" date="2016-09" db="EMBL/GenBank/DDBJ databases">
        <title>Draft genome sequence of a novel species of the family Streptococcaceae isolated from flowers.</title>
        <authorList>
            <person name="Chuah L.-O."/>
            <person name="Yap K.-P."/>
            <person name="Thong K.L."/>
            <person name="Liong M.T."/>
            <person name="Ahmad R."/>
            <person name="Rusul G."/>
        </authorList>
    </citation>
    <scope>NUCLEOTIDE SEQUENCE [LARGE SCALE GENOMIC DNA]</scope>
    <source>
        <strain evidence="15">HibF3</strain>
    </source>
</reference>
<keyword evidence="8 13" id="KW-1133">Transmembrane helix</keyword>
<feature type="transmembrane region" description="Helical" evidence="13">
    <location>
        <begin position="143"/>
        <end position="176"/>
    </location>
</feature>
<keyword evidence="4" id="KW-0633">Potassium transport</keyword>
<evidence type="ECO:0000313" key="14">
    <source>
        <dbReference type="EMBL" id="OFI46242.1"/>
    </source>
</evidence>
<keyword evidence="5 13" id="KW-0812">Transmembrane</keyword>
<dbReference type="GO" id="GO:0016020">
    <property type="term" value="C:membrane"/>
    <property type="evidence" value="ECO:0007669"/>
    <property type="project" value="UniProtKB-SubCell"/>
</dbReference>
<evidence type="ECO:0000256" key="6">
    <source>
        <dbReference type="ARBA" id="ARBA00022826"/>
    </source>
</evidence>
<keyword evidence="15" id="KW-1185">Reference proteome</keyword>
<proteinExistence type="inferred from homology"/>
<dbReference type="RefSeq" id="WP_070788179.1">
    <property type="nucleotide sequence ID" value="NZ_MKIQ01000028.1"/>
</dbReference>
<evidence type="ECO:0000256" key="12">
    <source>
        <dbReference type="ARBA" id="ARBA00034430"/>
    </source>
</evidence>
<dbReference type="GO" id="GO:0015252">
    <property type="term" value="F:proton channel activity"/>
    <property type="evidence" value="ECO:0007669"/>
    <property type="project" value="InterPro"/>
</dbReference>